<gene>
    <name evidence="2" type="ORF">DY240_19315</name>
</gene>
<reference evidence="2 3" key="1">
    <citation type="submission" date="2018-09" db="EMBL/GenBank/DDBJ databases">
        <title>Isolation, diversity and antifungal activity of actinobacteria from wheat.</title>
        <authorList>
            <person name="Han C."/>
        </authorList>
    </citation>
    <scope>NUCLEOTIDE SEQUENCE [LARGE SCALE GENOMIC DNA]</scope>
    <source>
        <strain evidence="2 3">NEAU-YY265</strain>
    </source>
</reference>
<dbReference type="OrthoDB" id="5198579at2"/>
<dbReference type="Gene3D" id="1.10.10.10">
    <property type="entry name" value="Winged helix-like DNA-binding domain superfamily/Winged helix DNA-binding domain"/>
    <property type="match status" value="1"/>
</dbReference>
<keyword evidence="3" id="KW-1185">Reference proteome</keyword>
<dbReference type="InterPro" id="IPR013324">
    <property type="entry name" value="RNA_pol_sigma_r3/r4-like"/>
</dbReference>
<dbReference type="SUPFAM" id="SSF88659">
    <property type="entry name" value="Sigma3 and sigma4 domains of RNA polymerase sigma factors"/>
    <property type="match status" value="1"/>
</dbReference>
<name>A0A418KMH6_9ACTN</name>
<dbReference type="InterPro" id="IPR007630">
    <property type="entry name" value="RNA_pol_sigma70_r4"/>
</dbReference>
<dbReference type="InterPro" id="IPR036388">
    <property type="entry name" value="WH-like_DNA-bd_sf"/>
</dbReference>
<dbReference type="AlphaFoldDB" id="A0A418KMH6"/>
<evidence type="ECO:0000313" key="3">
    <source>
        <dbReference type="Proteomes" id="UP000284057"/>
    </source>
</evidence>
<dbReference type="CDD" id="cd06171">
    <property type="entry name" value="Sigma70_r4"/>
    <property type="match status" value="1"/>
</dbReference>
<protein>
    <recommendedName>
        <fullName evidence="1">RNA polymerase sigma-70 region 4 domain-containing protein</fullName>
    </recommendedName>
</protein>
<dbReference type="GO" id="GO:0003700">
    <property type="term" value="F:DNA-binding transcription factor activity"/>
    <property type="evidence" value="ECO:0007669"/>
    <property type="project" value="InterPro"/>
</dbReference>
<organism evidence="2 3">
    <name type="scientific">Jiangella rhizosphaerae</name>
    <dbReference type="NCBI Taxonomy" id="2293569"/>
    <lineage>
        <taxon>Bacteria</taxon>
        <taxon>Bacillati</taxon>
        <taxon>Actinomycetota</taxon>
        <taxon>Actinomycetes</taxon>
        <taxon>Jiangellales</taxon>
        <taxon>Jiangellaceae</taxon>
        <taxon>Jiangella</taxon>
    </lineage>
</organism>
<dbReference type="GO" id="GO:0006352">
    <property type="term" value="P:DNA-templated transcription initiation"/>
    <property type="evidence" value="ECO:0007669"/>
    <property type="project" value="InterPro"/>
</dbReference>
<evidence type="ECO:0000313" key="2">
    <source>
        <dbReference type="EMBL" id="RIQ19569.1"/>
    </source>
</evidence>
<sequence>MMVRPGYSPGASWFGSVPLLVRFDGGVRMPTLTPAHHDDGDGAPGLGRARFGPAAADPHAAVTALLSAACRTLSADDRRILYLRFHSGRTPREIGAELGVTEVQVSRQLVRILRRLRTSVGEAAA</sequence>
<proteinExistence type="predicted"/>
<dbReference type="Pfam" id="PF04545">
    <property type="entry name" value="Sigma70_r4"/>
    <property type="match status" value="1"/>
</dbReference>
<accession>A0A418KMH6</accession>
<evidence type="ECO:0000259" key="1">
    <source>
        <dbReference type="Pfam" id="PF04545"/>
    </source>
</evidence>
<feature type="domain" description="RNA polymerase sigma-70 region 4" evidence="1">
    <location>
        <begin position="72"/>
        <end position="117"/>
    </location>
</feature>
<dbReference type="Proteomes" id="UP000284057">
    <property type="component" value="Unassembled WGS sequence"/>
</dbReference>
<dbReference type="EMBL" id="QUAL01000180">
    <property type="protein sequence ID" value="RIQ19569.1"/>
    <property type="molecule type" value="Genomic_DNA"/>
</dbReference>
<comment type="caution">
    <text evidence="2">The sequence shown here is derived from an EMBL/GenBank/DDBJ whole genome shotgun (WGS) entry which is preliminary data.</text>
</comment>